<protein>
    <submittedName>
        <fullName evidence="4">DNA-binding storekeeper protein-related transcriptional regulator</fullName>
    </submittedName>
</protein>
<comment type="caution">
    <text evidence="4">The sequence shown here is derived from an EMBL/GenBank/DDBJ whole genome shotgun (WGS) entry which is preliminary data.</text>
</comment>
<dbReference type="GO" id="GO:0006355">
    <property type="term" value="P:regulation of DNA-templated transcription"/>
    <property type="evidence" value="ECO:0007669"/>
    <property type="project" value="InterPro"/>
</dbReference>
<dbReference type="GO" id="GO:0005634">
    <property type="term" value="C:nucleus"/>
    <property type="evidence" value="ECO:0000318"/>
    <property type="project" value="GO_Central"/>
</dbReference>
<dbReference type="OMA" id="LWMDEDE"/>
<dbReference type="AlphaFoldDB" id="A0A0K9Q2S1"/>
<feature type="compositionally biased region" description="Acidic residues" evidence="2">
    <location>
        <begin position="14"/>
        <end position="38"/>
    </location>
</feature>
<dbReference type="PANTHER" id="PTHR31662">
    <property type="entry name" value="BNAANNG10740D PROTEIN-RELATED"/>
    <property type="match status" value="1"/>
</dbReference>
<name>A0A0K9Q2S1_ZOSMR</name>
<keyword evidence="5" id="KW-1185">Reference proteome</keyword>
<dbReference type="Proteomes" id="UP000036987">
    <property type="component" value="Unassembled WGS sequence"/>
</dbReference>
<proteinExistence type="inferred from homology"/>
<evidence type="ECO:0000259" key="3">
    <source>
        <dbReference type="Pfam" id="PF04504"/>
    </source>
</evidence>
<dbReference type="InterPro" id="IPR053932">
    <property type="entry name" value="GeBP-like_DBD"/>
</dbReference>
<organism evidence="4 5">
    <name type="scientific">Zostera marina</name>
    <name type="common">Eelgrass</name>
    <dbReference type="NCBI Taxonomy" id="29655"/>
    <lineage>
        <taxon>Eukaryota</taxon>
        <taxon>Viridiplantae</taxon>
        <taxon>Streptophyta</taxon>
        <taxon>Embryophyta</taxon>
        <taxon>Tracheophyta</taxon>
        <taxon>Spermatophyta</taxon>
        <taxon>Magnoliopsida</taxon>
        <taxon>Liliopsida</taxon>
        <taxon>Zosteraceae</taxon>
        <taxon>Zostera</taxon>
    </lineage>
</organism>
<dbReference type="STRING" id="29655.A0A0K9Q2S1"/>
<gene>
    <name evidence="4" type="ORF">ZOSMA_122G00080</name>
</gene>
<feature type="compositionally biased region" description="Low complexity" evidence="2">
    <location>
        <begin position="65"/>
        <end position="74"/>
    </location>
</feature>
<dbReference type="Pfam" id="PF04504">
    <property type="entry name" value="GeBP-like_DBD"/>
    <property type="match status" value="1"/>
</dbReference>
<dbReference type="OrthoDB" id="669440at2759"/>
<accession>A0A0K9Q2S1</accession>
<dbReference type="PANTHER" id="PTHR31662:SF1">
    <property type="entry name" value="OS01G0249900 PROTEIN"/>
    <property type="match status" value="1"/>
</dbReference>
<evidence type="ECO:0000256" key="2">
    <source>
        <dbReference type="SAM" id="MobiDB-lite"/>
    </source>
</evidence>
<feature type="compositionally biased region" description="Basic and acidic residues" evidence="2">
    <location>
        <begin position="1"/>
        <end position="13"/>
    </location>
</feature>
<dbReference type="InterPro" id="IPR007592">
    <property type="entry name" value="GEBP"/>
</dbReference>
<feature type="compositionally biased region" description="Polar residues" evidence="2">
    <location>
        <begin position="86"/>
        <end position="96"/>
    </location>
</feature>
<feature type="compositionally biased region" description="Basic residues" evidence="2">
    <location>
        <begin position="296"/>
        <end position="305"/>
    </location>
</feature>
<feature type="region of interest" description="Disordered" evidence="2">
    <location>
        <begin position="1"/>
        <end position="125"/>
    </location>
</feature>
<dbReference type="EMBL" id="LFYR01000244">
    <property type="protein sequence ID" value="KMZ74740.1"/>
    <property type="molecule type" value="Genomic_DNA"/>
</dbReference>
<reference evidence="5" key="1">
    <citation type="journal article" date="2016" name="Nature">
        <title>The genome of the seagrass Zostera marina reveals angiosperm adaptation to the sea.</title>
        <authorList>
            <person name="Olsen J.L."/>
            <person name="Rouze P."/>
            <person name="Verhelst B."/>
            <person name="Lin Y.-C."/>
            <person name="Bayer T."/>
            <person name="Collen J."/>
            <person name="Dattolo E."/>
            <person name="De Paoli E."/>
            <person name="Dittami S."/>
            <person name="Maumus F."/>
            <person name="Michel G."/>
            <person name="Kersting A."/>
            <person name="Lauritano C."/>
            <person name="Lohaus R."/>
            <person name="Toepel M."/>
            <person name="Tonon T."/>
            <person name="Vanneste K."/>
            <person name="Amirebrahimi M."/>
            <person name="Brakel J."/>
            <person name="Bostroem C."/>
            <person name="Chovatia M."/>
            <person name="Grimwood J."/>
            <person name="Jenkins J.W."/>
            <person name="Jueterbock A."/>
            <person name="Mraz A."/>
            <person name="Stam W.T."/>
            <person name="Tice H."/>
            <person name="Bornberg-Bauer E."/>
            <person name="Green P.J."/>
            <person name="Pearson G.A."/>
            <person name="Procaccini G."/>
            <person name="Duarte C.M."/>
            <person name="Schmutz J."/>
            <person name="Reusch T.B.H."/>
            <person name="Van de Peer Y."/>
        </authorList>
    </citation>
    <scope>NUCLEOTIDE SEQUENCE [LARGE SCALE GENOMIC DNA]</scope>
    <source>
        <strain evidence="5">cv. Finnish</strain>
    </source>
</reference>
<dbReference type="GO" id="GO:0003677">
    <property type="term" value="F:DNA binding"/>
    <property type="evidence" value="ECO:0007669"/>
    <property type="project" value="UniProtKB-KW"/>
</dbReference>
<evidence type="ECO:0000256" key="1">
    <source>
        <dbReference type="ARBA" id="ARBA00010820"/>
    </source>
</evidence>
<comment type="similarity">
    <text evidence="1">Belongs to the GeBP family.</text>
</comment>
<evidence type="ECO:0000313" key="5">
    <source>
        <dbReference type="Proteomes" id="UP000036987"/>
    </source>
</evidence>
<feature type="region of interest" description="Disordered" evidence="2">
    <location>
        <begin position="276"/>
        <end position="314"/>
    </location>
</feature>
<sequence>MPSPAREEDRNPTIDDEVEDDDSDSEMDMDEDSEDFEESLPVQPISNPGEDDEFPSSSTDDENRTQNPNSNNNNHHVVFADPPLNHESQTQHQNLPSLIPVSTSSSSHNGVGVATSMQQPHHPSGSVALPVLDETLETPDAKRSIVDGTIMVSEERKSASSVLEDSRRLFQRLWTDEDEIAILQGFYEFTSQRGTTHHAHQHDTGPFYDQIRTKLQLDFNKNQLVEKLRRLKKKYRNVVNRMNSGKDFVFKSPHDQATFEISRKIWSNSIISRTGNYDQDEDDDANDAYHNETGVKVRKRGKKRTHPDASVTATGSEPVAVEVKVVPTLTTLCPPPVTPAASTSLAPLFPNVVEETVRNCFSPVFKEILNSGIGGSMVAGLGGGTSALAMGMMPLSLMGNSGNLLGSASKDGEVGEKWRKQQILELKVYSKRLELVQEQINVTLSELQSEHK</sequence>
<keyword evidence="4" id="KW-0238">DNA-binding</keyword>
<evidence type="ECO:0000313" key="4">
    <source>
        <dbReference type="EMBL" id="KMZ74740.1"/>
    </source>
</evidence>
<feature type="domain" description="Glabrous enhancer-binding protein-like DBD" evidence="3">
    <location>
        <begin position="170"/>
        <end position="267"/>
    </location>
</feature>